<gene>
    <name evidence="2" type="ORF">HXX76_004756</name>
</gene>
<keyword evidence="3" id="KW-1185">Reference proteome</keyword>
<organism evidence="2 3">
    <name type="scientific">Chlamydomonas incerta</name>
    <dbReference type="NCBI Taxonomy" id="51695"/>
    <lineage>
        <taxon>Eukaryota</taxon>
        <taxon>Viridiplantae</taxon>
        <taxon>Chlorophyta</taxon>
        <taxon>core chlorophytes</taxon>
        <taxon>Chlorophyceae</taxon>
        <taxon>CS clade</taxon>
        <taxon>Chlamydomonadales</taxon>
        <taxon>Chlamydomonadaceae</taxon>
        <taxon>Chlamydomonas</taxon>
    </lineage>
</organism>
<evidence type="ECO:0000256" key="1">
    <source>
        <dbReference type="SAM" id="MobiDB-lite"/>
    </source>
</evidence>
<comment type="caution">
    <text evidence="2">The sequence shown here is derived from an EMBL/GenBank/DDBJ whole genome shotgun (WGS) entry which is preliminary data.</text>
</comment>
<accession>A0A835TFI6</accession>
<dbReference type="SMART" id="SM00671">
    <property type="entry name" value="SEL1"/>
    <property type="match status" value="1"/>
</dbReference>
<dbReference type="Proteomes" id="UP000650467">
    <property type="component" value="Unassembled WGS sequence"/>
</dbReference>
<evidence type="ECO:0000313" key="2">
    <source>
        <dbReference type="EMBL" id="KAG2439399.1"/>
    </source>
</evidence>
<feature type="compositionally biased region" description="Basic and acidic residues" evidence="1">
    <location>
        <begin position="108"/>
        <end position="120"/>
    </location>
</feature>
<protein>
    <submittedName>
        <fullName evidence="2">Uncharacterized protein</fullName>
    </submittedName>
</protein>
<evidence type="ECO:0000313" key="3">
    <source>
        <dbReference type="Proteomes" id="UP000650467"/>
    </source>
</evidence>
<dbReference type="SUPFAM" id="SSF81901">
    <property type="entry name" value="HCP-like"/>
    <property type="match status" value="1"/>
</dbReference>
<reference evidence="2" key="1">
    <citation type="journal article" date="2020" name="bioRxiv">
        <title>Comparative genomics of Chlamydomonas.</title>
        <authorList>
            <person name="Craig R.J."/>
            <person name="Hasan A.R."/>
            <person name="Ness R.W."/>
            <person name="Keightley P.D."/>
        </authorList>
    </citation>
    <scope>NUCLEOTIDE SEQUENCE</scope>
    <source>
        <strain evidence="2">SAG 7.73</strain>
    </source>
</reference>
<dbReference type="EMBL" id="JAEHOC010000008">
    <property type="protein sequence ID" value="KAG2439399.1"/>
    <property type="molecule type" value="Genomic_DNA"/>
</dbReference>
<proteinExistence type="predicted"/>
<dbReference type="InterPro" id="IPR011990">
    <property type="entry name" value="TPR-like_helical_dom_sf"/>
</dbReference>
<dbReference type="InterPro" id="IPR006597">
    <property type="entry name" value="Sel1-like"/>
</dbReference>
<feature type="region of interest" description="Disordered" evidence="1">
    <location>
        <begin position="108"/>
        <end position="137"/>
    </location>
</feature>
<dbReference type="Gene3D" id="1.25.40.10">
    <property type="entry name" value="Tetratricopeptide repeat domain"/>
    <property type="match status" value="1"/>
</dbReference>
<name>A0A835TFI6_CHLIN</name>
<dbReference type="OrthoDB" id="537645at2759"/>
<sequence>MACGAAVVARRGARKHKSIRSGSTPRIPLKELVRFREQQWFLEELENSREGDPNAMLRLAKMYLYGQGCERSVNIAQEWLRRARAGGVYCTLDELLTAEDLDSIRRQHRADSSRRLEAARRGAASSAGSGVGSGAGVVGAPARRPLAEVAELEEAGAGEGKAAVVRPGVRGRVGRSETAGRVVGLRLGTVAGSAA</sequence>
<dbReference type="AlphaFoldDB" id="A0A835TFI6"/>